<dbReference type="EMBL" id="CAACVS010000413">
    <property type="protein sequence ID" value="VEU42102.1"/>
    <property type="molecule type" value="Genomic_DNA"/>
</dbReference>
<comment type="catalytic activity">
    <reaction evidence="4">
        <text>uridine(38/39/40) in tRNA = pseudouridine(38/39/40) in tRNA</text>
        <dbReference type="Rhea" id="RHEA:22376"/>
        <dbReference type="Rhea" id="RHEA-COMP:10085"/>
        <dbReference type="Rhea" id="RHEA-COMP:10087"/>
        <dbReference type="ChEBI" id="CHEBI:65314"/>
        <dbReference type="ChEBI" id="CHEBI:65315"/>
        <dbReference type="EC" id="5.4.99.12"/>
    </reaction>
</comment>
<comment type="similarity">
    <text evidence="1 4">Belongs to the tRNA pseudouridine synthase TruA family.</text>
</comment>
<dbReference type="Gene3D" id="3.30.70.580">
    <property type="entry name" value="Pseudouridine synthase I, catalytic domain, N-terminal subdomain"/>
    <property type="match status" value="1"/>
</dbReference>
<dbReference type="InterPro" id="IPR020095">
    <property type="entry name" value="PsdUridine_synth_TruA_C"/>
</dbReference>
<evidence type="ECO:0000313" key="8">
    <source>
        <dbReference type="Proteomes" id="UP000291116"/>
    </source>
</evidence>
<evidence type="ECO:0000256" key="1">
    <source>
        <dbReference type="ARBA" id="ARBA00009375"/>
    </source>
</evidence>
<keyword evidence="8" id="KW-1185">Reference proteome</keyword>
<evidence type="ECO:0000256" key="3">
    <source>
        <dbReference type="ARBA" id="ARBA00023235"/>
    </source>
</evidence>
<accession>A0A448ZJ85</accession>
<dbReference type="InterPro" id="IPR001406">
    <property type="entry name" value="PsdUridine_synth_TruA"/>
</dbReference>
<dbReference type="OrthoDB" id="271910at2759"/>
<organism evidence="7 8">
    <name type="scientific">Pseudo-nitzschia multistriata</name>
    <dbReference type="NCBI Taxonomy" id="183589"/>
    <lineage>
        <taxon>Eukaryota</taxon>
        <taxon>Sar</taxon>
        <taxon>Stramenopiles</taxon>
        <taxon>Ochrophyta</taxon>
        <taxon>Bacillariophyta</taxon>
        <taxon>Bacillariophyceae</taxon>
        <taxon>Bacillariophycidae</taxon>
        <taxon>Bacillariales</taxon>
        <taxon>Bacillariaceae</taxon>
        <taxon>Pseudo-nitzschia</taxon>
    </lineage>
</organism>
<dbReference type="PANTHER" id="PTHR11142">
    <property type="entry name" value="PSEUDOURIDYLATE SYNTHASE"/>
    <property type="match status" value="1"/>
</dbReference>
<dbReference type="GO" id="GO:0160147">
    <property type="term" value="F:tRNA pseudouridine(38-40) synthase activity"/>
    <property type="evidence" value="ECO:0007669"/>
    <property type="project" value="UniProtKB-EC"/>
</dbReference>
<keyword evidence="2 4" id="KW-0819">tRNA processing</keyword>
<evidence type="ECO:0000313" key="7">
    <source>
        <dbReference type="EMBL" id="VEU42102.1"/>
    </source>
</evidence>
<dbReference type="InterPro" id="IPR020094">
    <property type="entry name" value="TruA/RsuA/RluB/E/F_N"/>
</dbReference>
<evidence type="ECO:0000256" key="4">
    <source>
        <dbReference type="RuleBase" id="RU003792"/>
    </source>
</evidence>
<dbReference type="PANTHER" id="PTHR11142:SF0">
    <property type="entry name" value="TRNA PSEUDOURIDINE SYNTHASE-LIKE 1"/>
    <property type="match status" value="1"/>
</dbReference>
<evidence type="ECO:0000256" key="2">
    <source>
        <dbReference type="ARBA" id="ARBA00022694"/>
    </source>
</evidence>
<evidence type="ECO:0000256" key="5">
    <source>
        <dbReference type="SAM" id="MobiDB-lite"/>
    </source>
</evidence>
<dbReference type="EC" id="5.4.99.12" evidence="4"/>
<protein>
    <recommendedName>
        <fullName evidence="4">tRNA pseudouridine synthase</fullName>
        <ecNumber evidence="4">5.4.99.12</ecNumber>
    </recommendedName>
</protein>
<dbReference type="Gene3D" id="3.30.70.660">
    <property type="entry name" value="Pseudouridine synthase I, catalytic domain, C-terminal subdomain"/>
    <property type="match status" value="1"/>
</dbReference>
<proteinExistence type="inferred from homology"/>
<feature type="region of interest" description="Disordered" evidence="5">
    <location>
        <begin position="33"/>
        <end position="63"/>
    </location>
</feature>
<dbReference type="GO" id="GO:0031119">
    <property type="term" value="P:tRNA pseudouridine synthesis"/>
    <property type="evidence" value="ECO:0007669"/>
    <property type="project" value="TreeGrafter"/>
</dbReference>
<evidence type="ECO:0000259" key="6">
    <source>
        <dbReference type="Pfam" id="PF01416"/>
    </source>
</evidence>
<feature type="domain" description="Pseudouridine synthase I TruA alpha/beta" evidence="6">
    <location>
        <begin position="249"/>
        <end position="362"/>
    </location>
</feature>
<reference evidence="7 8" key="1">
    <citation type="submission" date="2019-01" db="EMBL/GenBank/DDBJ databases">
        <authorList>
            <person name="Ferrante I. M."/>
        </authorList>
    </citation>
    <scope>NUCLEOTIDE SEQUENCE [LARGE SCALE GENOMIC DNA]</scope>
    <source>
        <strain evidence="7 8">B856</strain>
    </source>
</reference>
<gene>
    <name evidence="7" type="ORF">PSNMU_V1.4_AUG-EV-PASAV3_0090540</name>
</gene>
<dbReference type="SUPFAM" id="SSF55120">
    <property type="entry name" value="Pseudouridine synthase"/>
    <property type="match status" value="1"/>
</dbReference>
<dbReference type="HAMAP" id="MF_00171">
    <property type="entry name" value="TruA"/>
    <property type="match status" value="1"/>
</dbReference>
<name>A0A448ZJ85_9STRA</name>
<keyword evidence="3 4" id="KW-0413">Isomerase</keyword>
<dbReference type="Pfam" id="PF01416">
    <property type="entry name" value="PseudoU_synth_1"/>
    <property type="match status" value="1"/>
</dbReference>
<dbReference type="Proteomes" id="UP000291116">
    <property type="component" value="Unassembled WGS sequence"/>
</dbReference>
<sequence>MKDIQDNPHHPASIDTLERYTLIVSYDGARYSGFQRQSSSSSSSCRNPDSKSDANPLKRRRPNNQIKKRIKNRGNVPITVQETLEDALEFYTGMDRFQLKLRFAGRTDGGVHARGQVVAVSLPRAIFSDQKVINNISDENENDREKLWTIRKSINSRLPNDISIEDVSVCQDECFDPRLDAKRKQYSYMLRYRQMVTFEIKNVKNNECGKTISPICLKGGPQLLRTALDSNRVWICPWALDDSKLTHYCELLTGTHDFSAFVHKEARKTRDNKMTVTRLDYERVRFRDDVAPVWEIRFVVEAKGFGRSQVRNMVGFLVEACRGSFEDLESNQGWLWEEDPDRLAKQIPSAPACGLCLEHVMY</sequence>
<dbReference type="InterPro" id="IPR020097">
    <property type="entry name" value="PsdUridine_synth_TruA_a/b_dom"/>
</dbReference>
<dbReference type="AlphaFoldDB" id="A0A448ZJ85"/>
<dbReference type="InterPro" id="IPR020103">
    <property type="entry name" value="PsdUridine_synth_cat_dom_sf"/>
</dbReference>
<dbReference type="GO" id="GO:0003723">
    <property type="term" value="F:RNA binding"/>
    <property type="evidence" value="ECO:0007669"/>
    <property type="project" value="InterPro"/>
</dbReference>